<dbReference type="OrthoDB" id="376892at2157"/>
<evidence type="ECO:0008006" key="3">
    <source>
        <dbReference type="Google" id="ProtNLM"/>
    </source>
</evidence>
<dbReference type="Proteomes" id="UP000007490">
    <property type="component" value="Chromosome"/>
</dbReference>
<dbReference type="STRING" id="877455.Metbo_1575"/>
<name>F0T8X4_METLA</name>
<dbReference type="KEGG" id="mel:Metbo_1575"/>
<proteinExistence type="predicted"/>
<dbReference type="GeneID" id="10278031"/>
<dbReference type="PROSITE" id="PS51257">
    <property type="entry name" value="PROKAR_LIPOPROTEIN"/>
    <property type="match status" value="1"/>
</dbReference>
<evidence type="ECO:0000313" key="2">
    <source>
        <dbReference type="Proteomes" id="UP000007490"/>
    </source>
</evidence>
<reference evidence="2" key="1">
    <citation type="submission" date="2011-02" db="EMBL/GenBank/DDBJ databases">
        <title>Complete sequence of Methanobacterium sp. AL-21.</title>
        <authorList>
            <consortium name="US DOE Joint Genome Institute"/>
            <person name="Lucas S."/>
            <person name="Copeland A."/>
            <person name="Lapidus A."/>
            <person name="Cheng J.-F."/>
            <person name="Goodwin L."/>
            <person name="Pitluck S."/>
            <person name="Chertkov O."/>
            <person name="Detter J.C."/>
            <person name="Han C."/>
            <person name="Tapia R."/>
            <person name="Land M."/>
            <person name="Hauser L."/>
            <person name="Kyrpides N."/>
            <person name="Ivanova N."/>
            <person name="Mikhailova N."/>
            <person name="Pagani I."/>
            <person name="Cadillo-Quiroz H."/>
            <person name="Imachi H."/>
            <person name="Zinder S."/>
            <person name="Liu W."/>
            <person name="Woyke T."/>
        </authorList>
    </citation>
    <scope>NUCLEOTIDE SEQUENCE [LARGE SCALE GENOMIC DNA]</scope>
    <source>
        <strain evidence="2">AL-21</strain>
    </source>
</reference>
<evidence type="ECO:0000313" key="1">
    <source>
        <dbReference type="EMBL" id="ADZ09802.1"/>
    </source>
</evidence>
<dbReference type="AlphaFoldDB" id="F0T8X4"/>
<organism evidence="1 2">
    <name type="scientific">Methanobacterium lacus (strain AL-21)</name>
    <dbReference type="NCBI Taxonomy" id="877455"/>
    <lineage>
        <taxon>Archaea</taxon>
        <taxon>Methanobacteriati</taxon>
        <taxon>Methanobacteriota</taxon>
        <taxon>Methanomada group</taxon>
        <taxon>Methanobacteria</taxon>
        <taxon>Methanobacteriales</taxon>
        <taxon>Methanobacteriaceae</taxon>
        <taxon>Methanobacterium</taxon>
    </lineage>
</organism>
<keyword evidence="2" id="KW-1185">Reference proteome</keyword>
<gene>
    <name evidence="1" type="ordered locus">Metbo_1575</name>
</gene>
<protein>
    <recommendedName>
        <fullName evidence="3">Lipoprotein</fullName>
    </recommendedName>
</protein>
<reference evidence="1 2" key="2">
    <citation type="journal article" date="2014" name="Int. J. Syst. Evol. Microbiol.">
        <title>Methanobacterium paludis sp. nov. and a novel strain of Methanobacterium lacus isolated from northern peatlands.</title>
        <authorList>
            <person name="Cadillo-Quiroz H."/>
            <person name="Brauer S.L."/>
            <person name="Goodson N."/>
            <person name="Yavitt J.B."/>
            <person name="Zinder S.H."/>
        </authorList>
    </citation>
    <scope>NUCLEOTIDE SEQUENCE [LARGE SCALE GENOMIC DNA]</scope>
    <source>
        <strain evidence="1 2">AL-21</strain>
    </source>
</reference>
<dbReference type="RefSeq" id="WP_013645153.1">
    <property type="nucleotide sequence ID" value="NC_015216.1"/>
</dbReference>
<sequence precursor="true">MKKYNGSIFGIVVILILVIMVSGCTSSSSQQNGTKIYQRNWKVSADHFGGVSQEVIDAFAGSYVAYKNGTTITLIGTGKQLSKENDTMHQLKEVYVQDGSNVNTTYYIDGRLGGYSYTNQTTTDQMFDISKKTWELSLTTVEENLSMELDNRTENVRL</sequence>
<dbReference type="EMBL" id="CP002551">
    <property type="protein sequence ID" value="ADZ09802.1"/>
    <property type="molecule type" value="Genomic_DNA"/>
</dbReference>
<accession>F0T8X4</accession>
<dbReference type="HOGENOM" id="CLU_1665515_0_0_2"/>